<dbReference type="AlphaFoldDB" id="A0A382UXU6"/>
<evidence type="ECO:0000313" key="1">
    <source>
        <dbReference type="EMBL" id="SVD38508.1"/>
    </source>
</evidence>
<dbReference type="EMBL" id="UINC01147279">
    <property type="protein sequence ID" value="SVD38508.1"/>
    <property type="molecule type" value="Genomic_DNA"/>
</dbReference>
<sequence>MTLPKTSDVTIERAVVSKILAGVDSARADLVKVVQDLVRIPSETP</sequence>
<accession>A0A382UXU6</accession>
<organism evidence="1">
    <name type="scientific">marine metagenome</name>
    <dbReference type="NCBI Taxonomy" id="408172"/>
    <lineage>
        <taxon>unclassified sequences</taxon>
        <taxon>metagenomes</taxon>
        <taxon>ecological metagenomes</taxon>
    </lineage>
</organism>
<protein>
    <submittedName>
        <fullName evidence="1">Uncharacterized protein</fullName>
    </submittedName>
</protein>
<gene>
    <name evidence="1" type="ORF">METZ01_LOCUS391362</name>
</gene>
<name>A0A382UXU6_9ZZZZ</name>
<reference evidence="1" key="1">
    <citation type="submission" date="2018-05" db="EMBL/GenBank/DDBJ databases">
        <authorList>
            <person name="Lanie J.A."/>
            <person name="Ng W.-L."/>
            <person name="Kazmierczak K.M."/>
            <person name="Andrzejewski T.M."/>
            <person name="Davidsen T.M."/>
            <person name="Wayne K.J."/>
            <person name="Tettelin H."/>
            <person name="Glass J.I."/>
            <person name="Rusch D."/>
            <person name="Podicherti R."/>
            <person name="Tsui H.-C.T."/>
            <person name="Winkler M.E."/>
        </authorList>
    </citation>
    <scope>NUCLEOTIDE SEQUENCE</scope>
</reference>
<feature type="non-terminal residue" evidence="1">
    <location>
        <position position="45"/>
    </location>
</feature>
<proteinExistence type="predicted"/>